<dbReference type="PANTHER" id="PTHR11360:SF303">
    <property type="entry name" value="MAJOR FACILITATOR SUPERFAMILY (MFS) PROFILE DOMAIN-CONTAINING PROTEIN"/>
    <property type="match status" value="1"/>
</dbReference>
<dbReference type="InterPro" id="IPR036259">
    <property type="entry name" value="MFS_trans_sf"/>
</dbReference>
<dbReference type="PANTHER" id="PTHR11360">
    <property type="entry name" value="MONOCARBOXYLATE TRANSPORTER"/>
    <property type="match status" value="1"/>
</dbReference>
<evidence type="ECO:0000313" key="5">
    <source>
        <dbReference type="EnsemblMetazoa" id="XP_038052775.1"/>
    </source>
</evidence>
<feature type="transmembrane region" description="Helical" evidence="3">
    <location>
        <begin position="351"/>
        <end position="373"/>
    </location>
</feature>
<dbReference type="Proteomes" id="UP000887568">
    <property type="component" value="Unplaced"/>
</dbReference>
<dbReference type="SUPFAM" id="SSF103473">
    <property type="entry name" value="MFS general substrate transporter"/>
    <property type="match status" value="1"/>
</dbReference>
<evidence type="ECO:0000256" key="1">
    <source>
        <dbReference type="ARBA" id="ARBA00004141"/>
    </source>
</evidence>
<dbReference type="OrthoDB" id="2213137at2759"/>
<comment type="subcellular location">
    <subcellularLocation>
        <location evidence="1">Membrane</location>
        <topology evidence="1">Multi-pass membrane protein</topology>
    </subcellularLocation>
</comment>
<keyword evidence="3" id="KW-1133">Transmembrane helix</keyword>
<feature type="transmembrane region" description="Helical" evidence="3">
    <location>
        <begin position="171"/>
        <end position="192"/>
    </location>
</feature>
<dbReference type="Pfam" id="PF07690">
    <property type="entry name" value="MFS_1"/>
    <property type="match status" value="1"/>
</dbReference>
<dbReference type="GO" id="GO:0008028">
    <property type="term" value="F:monocarboxylic acid transmembrane transporter activity"/>
    <property type="evidence" value="ECO:0007669"/>
    <property type="project" value="TreeGrafter"/>
</dbReference>
<evidence type="ECO:0000259" key="4">
    <source>
        <dbReference type="PROSITE" id="PS50850"/>
    </source>
</evidence>
<feature type="transmembrane region" description="Helical" evidence="3">
    <location>
        <begin position="140"/>
        <end position="159"/>
    </location>
</feature>
<dbReference type="AlphaFoldDB" id="A0A913ZNT6"/>
<feature type="transmembrane region" description="Helical" evidence="3">
    <location>
        <begin position="316"/>
        <end position="339"/>
    </location>
</feature>
<feature type="transmembrane region" description="Helical" evidence="3">
    <location>
        <begin position="471"/>
        <end position="491"/>
    </location>
</feature>
<feature type="transmembrane region" description="Helical" evidence="3">
    <location>
        <begin position="12"/>
        <end position="31"/>
    </location>
</feature>
<evidence type="ECO:0000256" key="2">
    <source>
        <dbReference type="SAM" id="MobiDB-lite"/>
    </source>
</evidence>
<reference evidence="5" key="1">
    <citation type="submission" date="2022-11" db="UniProtKB">
        <authorList>
            <consortium name="EnsemblMetazoa"/>
        </authorList>
    </citation>
    <scope>IDENTIFICATION</scope>
</reference>
<dbReference type="Gene3D" id="1.20.1250.20">
    <property type="entry name" value="MFS general substrate transporter like domains"/>
    <property type="match status" value="1"/>
</dbReference>
<feature type="transmembrane region" description="Helical" evidence="3">
    <location>
        <begin position="108"/>
        <end position="128"/>
    </location>
</feature>
<feature type="compositionally biased region" description="Basic and acidic residues" evidence="2">
    <location>
        <begin position="263"/>
        <end position="275"/>
    </location>
</feature>
<dbReference type="InterPro" id="IPR050327">
    <property type="entry name" value="Proton-linked_MCT"/>
</dbReference>
<feature type="transmembrane region" description="Helical" evidence="3">
    <location>
        <begin position="411"/>
        <end position="432"/>
    </location>
</feature>
<name>A0A913ZNT6_PATMI</name>
<feature type="region of interest" description="Disordered" evidence="2">
    <location>
        <begin position="210"/>
        <end position="295"/>
    </location>
</feature>
<dbReference type="RefSeq" id="XP_038052775.1">
    <property type="nucleotide sequence ID" value="XM_038196847.1"/>
</dbReference>
<protein>
    <recommendedName>
        <fullName evidence="4">Major facilitator superfamily (MFS) profile domain-containing protein</fullName>
    </recommendedName>
</protein>
<evidence type="ECO:0000313" key="6">
    <source>
        <dbReference type="Proteomes" id="UP000887568"/>
    </source>
</evidence>
<feature type="transmembrane region" description="Helical" evidence="3">
    <location>
        <begin position="385"/>
        <end position="405"/>
    </location>
</feature>
<organism evidence="5 6">
    <name type="scientific">Patiria miniata</name>
    <name type="common">Bat star</name>
    <name type="synonym">Asterina miniata</name>
    <dbReference type="NCBI Taxonomy" id="46514"/>
    <lineage>
        <taxon>Eukaryota</taxon>
        <taxon>Metazoa</taxon>
        <taxon>Echinodermata</taxon>
        <taxon>Eleutherozoa</taxon>
        <taxon>Asterozoa</taxon>
        <taxon>Asteroidea</taxon>
        <taxon>Valvatacea</taxon>
        <taxon>Valvatida</taxon>
        <taxon>Asterinidae</taxon>
        <taxon>Patiria</taxon>
    </lineage>
</organism>
<feature type="transmembrane region" description="Helical" evidence="3">
    <location>
        <begin position="85"/>
        <end position="102"/>
    </location>
</feature>
<feature type="transmembrane region" description="Helical" evidence="3">
    <location>
        <begin position="439"/>
        <end position="465"/>
    </location>
</feature>
<feature type="compositionally biased region" description="Basic and acidic residues" evidence="2">
    <location>
        <begin position="236"/>
        <end position="253"/>
    </location>
</feature>
<dbReference type="GO" id="GO:0016020">
    <property type="term" value="C:membrane"/>
    <property type="evidence" value="ECO:0007669"/>
    <property type="project" value="UniProtKB-SubCell"/>
</dbReference>
<feature type="domain" description="Major facilitator superfamily (MFS) profile" evidence="4">
    <location>
        <begin position="19"/>
        <end position="497"/>
    </location>
</feature>
<sequence>MMASPKKHVYQEGGWGWVVVFAACVAEFIVIGSLKAFGVLITAMKDDFDTGLWIIGSINSLHLGVQFILTPVASVVARKVGGRPVISFGGFLFGLGVVLSALTHHIAFLAVTIIAIAGSGAGCILEIVRAEFALYFHEKYDLAIFVSLLGAPIGFLLYGPATQVLLDTYGWRGAMVILGGFGIHLICAGMLVRRPTGIYKAIPIQDLTTEDQTTDQNEYQARRETEDQTWEQSEDQMSKHCEHQISKQGEDQISKQSQNQISEHSEDQLSKKSEDQTSEQSEDQLSKRSTQGPDPVKWRDSVVSALGLEIFINFDFVLLAAIRMFYSISFGGILVYMVPNGLSVGLTNGQASFLSTAFGLGSMAGPALAFFVLKRKLASCQVTAIIAAAVSAVGLALDPFIPSFAGQMVNTFFVAAGIAAVIQVVCVLTRYLPFTVDKFVIVLGWLGFLGGLATSVGDTLSGLLYDVTESFYGTFFLYSAAMVATGLLFLLDLCRARYREWSKESHAL</sequence>
<proteinExistence type="predicted"/>
<dbReference type="PROSITE" id="PS51257">
    <property type="entry name" value="PROKAR_LIPOPROTEIN"/>
    <property type="match status" value="1"/>
</dbReference>
<dbReference type="InterPro" id="IPR011701">
    <property type="entry name" value="MFS"/>
</dbReference>
<dbReference type="InterPro" id="IPR020846">
    <property type="entry name" value="MFS_dom"/>
</dbReference>
<accession>A0A913ZNT6</accession>
<dbReference type="EnsemblMetazoa" id="XM_038196847.1">
    <property type="protein sequence ID" value="XP_038052775.1"/>
    <property type="gene ID" value="LOC119725440"/>
</dbReference>
<keyword evidence="6" id="KW-1185">Reference proteome</keyword>
<evidence type="ECO:0000256" key="3">
    <source>
        <dbReference type="SAM" id="Phobius"/>
    </source>
</evidence>
<dbReference type="PROSITE" id="PS50850">
    <property type="entry name" value="MFS"/>
    <property type="match status" value="1"/>
</dbReference>
<feature type="transmembrane region" description="Helical" evidence="3">
    <location>
        <begin position="51"/>
        <end position="73"/>
    </location>
</feature>
<dbReference type="GeneID" id="119725440"/>
<keyword evidence="3" id="KW-0472">Membrane</keyword>
<keyword evidence="3" id="KW-0812">Transmembrane</keyword>